<proteinExistence type="predicted"/>
<keyword evidence="1" id="KW-0614">Plasmid</keyword>
<dbReference type="InterPro" id="IPR021316">
    <property type="entry name" value="DUF2913"/>
</dbReference>
<evidence type="ECO:0000313" key="1">
    <source>
        <dbReference type="EMBL" id="UTZ29865.1"/>
    </source>
</evidence>
<organism evidence="1 2">
    <name type="scientific">Vibrio campbellii</name>
    <dbReference type="NCBI Taxonomy" id="680"/>
    <lineage>
        <taxon>Bacteria</taxon>
        <taxon>Pseudomonadati</taxon>
        <taxon>Pseudomonadota</taxon>
        <taxon>Gammaproteobacteria</taxon>
        <taxon>Vibrionales</taxon>
        <taxon>Vibrionaceae</taxon>
        <taxon>Vibrio</taxon>
    </lineage>
</organism>
<evidence type="ECO:0000313" key="2">
    <source>
        <dbReference type="Proteomes" id="UP001058687"/>
    </source>
</evidence>
<dbReference type="Proteomes" id="UP001058687">
    <property type="component" value="Plasmid unnamed1"/>
</dbReference>
<dbReference type="Pfam" id="PF11140">
    <property type="entry name" value="DUF2913"/>
    <property type="match status" value="1"/>
</dbReference>
<protein>
    <submittedName>
        <fullName evidence="1">DUF2913 family protein</fullName>
    </submittedName>
</protein>
<name>A0AAE9N302_9VIBR</name>
<reference evidence="1" key="1">
    <citation type="submission" date="2020-03" db="EMBL/GenBank/DDBJ databases">
        <title>Five strains of Vibrio campbellii isolated from Mariana Trench.</title>
        <authorList>
            <person name="Liang J."/>
            <person name="Zhang X.-H."/>
        </authorList>
    </citation>
    <scope>NUCLEOTIDE SEQUENCE</scope>
    <source>
        <strain evidence="1">LJC014</strain>
        <plasmid evidence="1">unnamed1</plasmid>
    </source>
</reference>
<dbReference type="RefSeq" id="WP_255944457.1">
    <property type="nucleotide sequence ID" value="NZ_CP050469.1"/>
</dbReference>
<accession>A0AAE9N302</accession>
<sequence>MTIQKDFGYYHQLCDTITHSLLHLLCKVSEQQRFVPVSRRNEILVKYLKPKLNNKQFSSVKKDIKLMIQTARAKGSNLEEKLYLLNEKAKETKIGGLEPLYSLLEYLSDKQGLDSELYRSDATMESDVLYLSEEHLKQDDTPTTSRPAVSIYTRSEQITRIVDAIQRHGSYTAEMKDWNKKTNQAHILLHCTS</sequence>
<dbReference type="EMBL" id="CP050469">
    <property type="protein sequence ID" value="UTZ29865.1"/>
    <property type="molecule type" value="Genomic_DNA"/>
</dbReference>
<geneLocation type="plasmid" evidence="1 2">
    <name>unnamed1</name>
</geneLocation>
<dbReference type="AlphaFoldDB" id="A0AAE9N302"/>
<gene>
    <name evidence="1" type="ORF">HB761_24715</name>
</gene>